<comment type="caution">
    <text evidence="1">The sequence shown here is derived from an EMBL/GenBank/DDBJ whole genome shotgun (WGS) entry which is preliminary data.</text>
</comment>
<evidence type="ECO:0000313" key="1">
    <source>
        <dbReference type="EMBL" id="MPM57753.1"/>
    </source>
</evidence>
<reference evidence="1" key="1">
    <citation type="submission" date="2019-08" db="EMBL/GenBank/DDBJ databases">
        <authorList>
            <person name="Kucharzyk K."/>
            <person name="Murdoch R.W."/>
            <person name="Higgins S."/>
            <person name="Loffler F."/>
        </authorList>
    </citation>
    <scope>NUCLEOTIDE SEQUENCE</scope>
</reference>
<dbReference type="AlphaFoldDB" id="A0A645B3M4"/>
<protein>
    <submittedName>
        <fullName evidence="1">Uncharacterized protein</fullName>
    </submittedName>
</protein>
<organism evidence="1">
    <name type="scientific">bioreactor metagenome</name>
    <dbReference type="NCBI Taxonomy" id="1076179"/>
    <lineage>
        <taxon>unclassified sequences</taxon>
        <taxon>metagenomes</taxon>
        <taxon>ecological metagenomes</taxon>
    </lineage>
</organism>
<accession>A0A645B3M4</accession>
<name>A0A645B3M4_9ZZZZ</name>
<proteinExistence type="predicted"/>
<sequence length="58" mass="6759">MEMFSKFISILRVQTLIVVRLSIHLLLTVKTRRNILFSTCSTDGEKMKRHGPIKETQI</sequence>
<gene>
    <name evidence="1" type="ORF">SDC9_104576</name>
</gene>
<dbReference type="EMBL" id="VSSQ01016427">
    <property type="protein sequence ID" value="MPM57753.1"/>
    <property type="molecule type" value="Genomic_DNA"/>
</dbReference>